<evidence type="ECO:0000256" key="2">
    <source>
        <dbReference type="ARBA" id="ARBA00022448"/>
    </source>
</evidence>
<dbReference type="SUPFAM" id="SSF49464">
    <property type="entry name" value="Carboxypeptidase regulatory domain-like"/>
    <property type="match status" value="1"/>
</dbReference>
<evidence type="ECO:0000256" key="3">
    <source>
        <dbReference type="ARBA" id="ARBA00022452"/>
    </source>
</evidence>
<keyword evidence="10" id="KW-1185">Reference proteome</keyword>
<dbReference type="InterPro" id="IPR037066">
    <property type="entry name" value="Plug_dom_sf"/>
</dbReference>
<keyword evidence="6" id="KW-0472">Membrane</keyword>
<dbReference type="SUPFAM" id="SSF56935">
    <property type="entry name" value="Porins"/>
    <property type="match status" value="1"/>
</dbReference>
<name>A0ABN0EDX7_9FLAO</name>
<comment type="caution">
    <text evidence="9">The sequence shown here is derived from an EMBL/GenBank/DDBJ whole genome shotgun (WGS) entry which is preliminary data.</text>
</comment>
<dbReference type="Pfam" id="PF07715">
    <property type="entry name" value="Plug"/>
    <property type="match status" value="1"/>
</dbReference>
<keyword evidence="3" id="KW-1134">Transmembrane beta strand</keyword>
<dbReference type="PANTHER" id="PTHR30069">
    <property type="entry name" value="TONB-DEPENDENT OUTER MEMBRANE RECEPTOR"/>
    <property type="match status" value="1"/>
</dbReference>
<organism evidence="9 10">
    <name type="scientific">Myroides odoratimimus CCUG 10230</name>
    <dbReference type="NCBI Taxonomy" id="883150"/>
    <lineage>
        <taxon>Bacteria</taxon>
        <taxon>Pseudomonadati</taxon>
        <taxon>Bacteroidota</taxon>
        <taxon>Flavobacteriia</taxon>
        <taxon>Flavobacteriales</taxon>
        <taxon>Flavobacteriaceae</taxon>
        <taxon>Myroides</taxon>
    </lineage>
</organism>
<dbReference type="Gene3D" id="2.170.130.10">
    <property type="entry name" value="TonB-dependent receptor, plug domain"/>
    <property type="match status" value="1"/>
</dbReference>
<protein>
    <recommendedName>
        <fullName evidence="8">TonB-dependent receptor plug domain-containing protein</fullName>
    </recommendedName>
</protein>
<dbReference type="Proteomes" id="UP000005402">
    <property type="component" value="Unassembled WGS sequence"/>
</dbReference>
<dbReference type="EMBL" id="AGEC02000007">
    <property type="protein sequence ID" value="EHO11920.1"/>
    <property type="molecule type" value="Genomic_DNA"/>
</dbReference>
<evidence type="ECO:0000313" key="10">
    <source>
        <dbReference type="Proteomes" id="UP000005402"/>
    </source>
</evidence>
<proteinExistence type="predicted"/>
<dbReference type="Gene3D" id="2.40.170.20">
    <property type="entry name" value="TonB-dependent receptor, beta-barrel domain"/>
    <property type="match status" value="1"/>
</dbReference>
<dbReference type="InterPro" id="IPR036942">
    <property type="entry name" value="Beta-barrel_TonB_sf"/>
</dbReference>
<evidence type="ECO:0000256" key="7">
    <source>
        <dbReference type="ARBA" id="ARBA00023237"/>
    </source>
</evidence>
<keyword evidence="2" id="KW-0813">Transport</keyword>
<evidence type="ECO:0000256" key="4">
    <source>
        <dbReference type="ARBA" id="ARBA00022692"/>
    </source>
</evidence>
<evidence type="ECO:0000313" key="9">
    <source>
        <dbReference type="EMBL" id="EHO11920.1"/>
    </source>
</evidence>
<sequence length="943" mass="108124">MKLISYINKMKFKQFSFLIILTGISYTNSIYAQNTKTYKLKARVLQEGKNQKEALAQAYVYTLPSRVETFSNNKGEFSLELPKGKHQVMISYVGKVSLDTLIDVTSDIEFEWVLKDDNFRLEEIHVVSNIQKQDHSTKINRASLDHLQSLSLNDAMSLLPGGITSNPNLKSNRSISIRNIGSTTHSMNSFGTSIIQDGMPISNNANMQMMNPAVDGNLSSLGGGASILGGIDTRNVPTDAIESIEIIKGVASAQYGDLTSGAVLFSTKKGITPWMFSAKTNPNVYQFSVLKGEKLSDTLGVLTTNFDYAKSIKSPIQSYLTYERFQFRTQYEQSFLDDRLKTNWMVQLTSSKDHQYRNYDELITQRQSKGSSLAWVFNISGTYYFNSDIFKNIKYVLGYSQTVKKSFYGQQYTSATAPYSMTMYDGSIMSNRNKDIYDIDGNLIVGSNKYQTEEDYYAMMLPSTYNAFYNIDGKEINLFGKLTSSLQKTTGIFTHNVLLGIDYKKDGNKGKGKTFLPTAPPYRDLSAFNASFRPRSYDDIPFLNQFSFFAEDQIEFEVFNRNVLINAGLRYDKYSTLKEQWSPRFNLAFDLIPNNLLIRFSHGVGVKSPGLQFLYPERAYFEYININELGINNVPEDQQLFITTTRVFNTTNKDLKVARNTKSEFTFDFQLNKKRLVVTLFKEHLKNGYSMGYLPSSFKPVDFLQYKRNDQGIYLDSSNPVLASFYQPTNNLEYKSKGVEFDFDLGKWNQIRTSFYLNGSFLESQTYSNNYSFFDGYSSTGPKERTHVGVYQKGSRVVNNQRFSTSLRLVHHIPQIGFVMTFTTEAIWKESDWYSFKDYDKPIKYISKIDGQMYDLASNPLPEEEYKLLVRPLDEKMHLKESYNPMFMFNLNLTKEVGKTTRVSFYVNNMFRSYPLHDAVRTPGVKVVRGNQFFFGLELTKLF</sequence>
<keyword evidence="7" id="KW-0998">Cell outer membrane</keyword>
<evidence type="ECO:0000256" key="5">
    <source>
        <dbReference type="ARBA" id="ARBA00022729"/>
    </source>
</evidence>
<evidence type="ECO:0000256" key="6">
    <source>
        <dbReference type="ARBA" id="ARBA00023136"/>
    </source>
</evidence>
<keyword evidence="4" id="KW-0812">Transmembrane</keyword>
<comment type="subcellular location">
    <subcellularLocation>
        <location evidence="1">Cell outer membrane</location>
        <topology evidence="1">Multi-pass membrane protein</topology>
    </subcellularLocation>
</comment>
<dbReference type="InterPro" id="IPR039426">
    <property type="entry name" value="TonB-dep_rcpt-like"/>
</dbReference>
<accession>A0ABN0EDX7</accession>
<dbReference type="Pfam" id="PF13715">
    <property type="entry name" value="CarbopepD_reg_2"/>
    <property type="match status" value="1"/>
</dbReference>
<dbReference type="RefSeq" id="WP_006256874.1">
    <property type="nucleotide sequence ID" value="NZ_KE161015.1"/>
</dbReference>
<dbReference type="PANTHER" id="PTHR30069:SF29">
    <property type="entry name" value="HEMOGLOBIN AND HEMOGLOBIN-HAPTOGLOBIN-BINDING PROTEIN 1-RELATED"/>
    <property type="match status" value="1"/>
</dbReference>
<evidence type="ECO:0000259" key="8">
    <source>
        <dbReference type="Pfam" id="PF07715"/>
    </source>
</evidence>
<feature type="domain" description="TonB-dependent receptor plug" evidence="8">
    <location>
        <begin position="137"/>
        <end position="263"/>
    </location>
</feature>
<reference evidence="9" key="1">
    <citation type="submission" date="2012-07" db="EMBL/GenBank/DDBJ databases">
        <title>The Genome Sequence of Myroides odoratimimus CCUG 10230.</title>
        <authorList>
            <consortium name="The Broad Institute Genome Sequencing Platform"/>
            <person name="Earl A."/>
            <person name="Ward D."/>
            <person name="Feldgarden M."/>
            <person name="Gevers D."/>
            <person name="Huys G."/>
            <person name="Walker B."/>
            <person name="Young S.K."/>
            <person name="Zeng Q."/>
            <person name="Gargeya S."/>
            <person name="Fitzgerald M."/>
            <person name="Haas B."/>
            <person name="Abouelleil A."/>
            <person name="Alvarado L."/>
            <person name="Arachchi H.M."/>
            <person name="Berlin A.M."/>
            <person name="Chapman S.B."/>
            <person name="Goldberg J."/>
            <person name="Griggs A."/>
            <person name="Gujja S."/>
            <person name="Hansen M."/>
            <person name="Howarth C."/>
            <person name="Imamovic A."/>
            <person name="Larimer J."/>
            <person name="McCowen C."/>
            <person name="Montmayeur A."/>
            <person name="Murphy C."/>
            <person name="Neiman D."/>
            <person name="Pearson M."/>
            <person name="Priest M."/>
            <person name="Roberts A."/>
            <person name="Saif S."/>
            <person name="Shea T."/>
            <person name="Sisk P."/>
            <person name="Sykes S."/>
            <person name="Wortman J."/>
            <person name="Nusbaum C."/>
            <person name="Birren B."/>
        </authorList>
    </citation>
    <scope>NUCLEOTIDE SEQUENCE [LARGE SCALE GENOMIC DNA]</scope>
    <source>
        <strain evidence="9">CCUG 10230</strain>
    </source>
</reference>
<dbReference type="InterPro" id="IPR012910">
    <property type="entry name" value="Plug_dom"/>
</dbReference>
<keyword evidence="5" id="KW-0732">Signal</keyword>
<evidence type="ECO:0000256" key="1">
    <source>
        <dbReference type="ARBA" id="ARBA00004571"/>
    </source>
</evidence>
<gene>
    <name evidence="9" type="ORF">HMPREF9712_00167</name>
</gene>
<dbReference type="InterPro" id="IPR008969">
    <property type="entry name" value="CarboxyPept-like_regulatory"/>
</dbReference>